<dbReference type="PANTHER" id="PTHR48063:SF101">
    <property type="entry name" value="LRR RECEPTOR-LIKE SERINE_THREONINE-PROTEIN KINASE FLS2"/>
    <property type="match status" value="1"/>
</dbReference>
<evidence type="ECO:0000256" key="5">
    <source>
        <dbReference type="ARBA" id="ARBA00022692"/>
    </source>
</evidence>
<evidence type="ECO:0000259" key="15">
    <source>
        <dbReference type="Pfam" id="PF08263"/>
    </source>
</evidence>
<evidence type="ECO:0000256" key="12">
    <source>
        <dbReference type="ARBA" id="ARBA00038043"/>
    </source>
</evidence>
<dbReference type="PANTHER" id="PTHR48063">
    <property type="entry name" value="LRR RECEPTOR-LIKE KINASE"/>
    <property type="match status" value="1"/>
</dbReference>
<keyword evidence="6 14" id="KW-0732">Signal</keyword>
<dbReference type="PRINTS" id="PR00019">
    <property type="entry name" value="LEURICHRPT"/>
</dbReference>
<dbReference type="InterPro" id="IPR001611">
    <property type="entry name" value="Leu-rich_rpt"/>
</dbReference>
<evidence type="ECO:0000256" key="8">
    <source>
        <dbReference type="ARBA" id="ARBA00022989"/>
    </source>
</evidence>
<dbReference type="OrthoDB" id="1740664at2759"/>
<dbReference type="Pfam" id="PF08263">
    <property type="entry name" value="LRRNT_2"/>
    <property type="match status" value="1"/>
</dbReference>
<evidence type="ECO:0000256" key="1">
    <source>
        <dbReference type="ARBA" id="ARBA00004191"/>
    </source>
</evidence>
<evidence type="ECO:0000256" key="3">
    <source>
        <dbReference type="ARBA" id="ARBA00022512"/>
    </source>
</evidence>
<dbReference type="Pfam" id="PF00560">
    <property type="entry name" value="LRR_1"/>
    <property type="match status" value="1"/>
</dbReference>
<evidence type="ECO:0000256" key="6">
    <source>
        <dbReference type="ARBA" id="ARBA00022729"/>
    </source>
</evidence>
<comment type="subcellular location">
    <subcellularLocation>
        <location evidence="2">Membrane</location>
        <topology evidence="2">Single-pass type I membrane protein</topology>
    </subcellularLocation>
    <subcellularLocation>
        <location evidence="1">Secreted</location>
        <location evidence="1">Cell wall</location>
    </subcellularLocation>
</comment>
<keyword evidence="11" id="KW-0325">Glycoprotein</keyword>
<evidence type="ECO:0000313" key="16">
    <source>
        <dbReference type="EMBL" id="KAB2623370.1"/>
    </source>
</evidence>
<keyword evidence="8 13" id="KW-1133">Transmembrane helix</keyword>
<evidence type="ECO:0000256" key="9">
    <source>
        <dbReference type="ARBA" id="ARBA00023136"/>
    </source>
</evidence>
<keyword evidence="17" id="KW-1185">Reference proteome</keyword>
<evidence type="ECO:0000256" key="14">
    <source>
        <dbReference type="SAM" id="SignalP"/>
    </source>
</evidence>
<reference evidence="16 17" key="2">
    <citation type="submission" date="2019-11" db="EMBL/GenBank/DDBJ databases">
        <title>A de novo genome assembly of a pear dwarfing rootstock.</title>
        <authorList>
            <person name="Wang F."/>
            <person name="Wang J."/>
            <person name="Li S."/>
            <person name="Zhang Y."/>
            <person name="Fang M."/>
            <person name="Ma L."/>
            <person name="Zhao Y."/>
            <person name="Jiang S."/>
        </authorList>
    </citation>
    <scope>NUCLEOTIDE SEQUENCE [LARGE SCALE GENOMIC DNA]</scope>
    <source>
        <strain evidence="16">S2</strain>
        <tissue evidence="16">Leaf</tissue>
    </source>
</reference>
<reference evidence="16 17" key="1">
    <citation type="submission" date="2019-09" db="EMBL/GenBank/DDBJ databases">
        <authorList>
            <person name="Ou C."/>
        </authorList>
    </citation>
    <scope>NUCLEOTIDE SEQUENCE [LARGE SCALE GENOMIC DNA]</scope>
    <source>
        <strain evidence="16">S2</strain>
        <tissue evidence="16">Leaf</tissue>
    </source>
</reference>
<keyword evidence="4" id="KW-0433">Leucine-rich repeat</keyword>
<sequence length="335" mass="37558">MQGEGNRCFKLFHASIIVVLILFQCCNLSLSFEVNISSGGAGHRDIAKVPKMMRCIDREREALLAFKQGLVDSNNRLSSWGSEAQKQDCCASWKGVYCDEYTGHVVKLDLQGHSLGGRLSISLIWKHTMSKYKSTLGLVKSIHLSSNRIAGEIPNEITDLVGLVSLNLSRNNLTGQITPEIGKLASLQSLDLSSNQIYGGIPPRLLQIYGLGVLDLSYNNLSGKIPMGSQFQNYEPSNFDGNLLLCGIPLQQCLEEQPEEHPDEHPDQVEKKDGFITTGFYVSLALGFVVGFWGICGSLIFIKSWRYTYYKFLNYVYDWLYVRVALIRRRRMVDG</sequence>
<dbReference type="InterPro" id="IPR046956">
    <property type="entry name" value="RLP23-like"/>
</dbReference>
<dbReference type="InterPro" id="IPR013210">
    <property type="entry name" value="LRR_N_plant-typ"/>
</dbReference>
<feature type="signal peptide" evidence="14">
    <location>
        <begin position="1"/>
        <end position="31"/>
    </location>
</feature>
<dbReference type="Gene3D" id="3.80.10.10">
    <property type="entry name" value="Ribonuclease Inhibitor"/>
    <property type="match status" value="2"/>
</dbReference>
<dbReference type="GO" id="GO:0016301">
    <property type="term" value="F:kinase activity"/>
    <property type="evidence" value="ECO:0007669"/>
    <property type="project" value="UniProtKB-KW"/>
</dbReference>
<keyword evidence="16" id="KW-0418">Kinase</keyword>
<evidence type="ECO:0000256" key="4">
    <source>
        <dbReference type="ARBA" id="ARBA00022614"/>
    </source>
</evidence>
<keyword evidence="3" id="KW-0134">Cell wall</keyword>
<keyword evidence="5 13" id="KW-0812">Transmembrane</keyword>
<keyword evidence="3" id="KW-0964">Secreted</keyword>
<evidence type="ECO:0000256" key="13">
    <source>
        <dbReference type="SAM" id="Phobius"/>
    </source>
</evidence>
<dbReference type="AlphaFoldDB" id="A0A5N5HD52"/>
<keyword evidence="9 13" id="KW-0472">Membrane</keyword>
<evidence type="ECO:0000256" key="7">
    <source>
        <dbReference type="ARBA" id="ARBA00022737"/>
    </source>
</evidence>
<dbReference type="EMBL" id="SMOL01000225">
    <property type="protein sequence ID" value="KAB2623370.1"/>
    <property type="molecule type" value="Genomic_DNA"/>
</dbReference>
<evidence type="ECO:0000256" key="2">
    <source>
        <dbReference type="ARBA" id="ARBA00004479"/>
    </source>
</evidence>
<feature type="chain" id="PRO_5024335912" evidence="14">
    <location>
        <begin position="32"/>
        <end position="335"/>
    </location>
</feature>
<dbReference type="GO" id="GO:0016020">
    <property type="term" value="C:membrane"/>
    <property type="evidence" value="ECO:0007669"/>
    <property type="project" value="UniProtKB-SubCell"/>
</dbReference>
<proteinExistence type="inferred from homology"/>
<feature type="domain" description="Leucine-rich repeat-containing N-terminal plant-type" evidence="15">
    <location>
        <begin position="57"/>
        <end position="99"/>
    </location>
</feature>
<comment type="caution">
    <text evidence="16">The sequence shown here is derived from an EMBL/GenBank/DDBJ whole genome shotgun (WGS) entry which is preliminary data.</text>
</comment>
<evidence type="ECO:0000256" key="10">
    <source>
        <dbReference type="ARBA" id="ARBA00023170"/>
    </source>
</evidence>
<dbReference type="SUPFAM" id="SSF52058">
    <property type="entry name" value="L domain-like"/>
    <property type="match status" value="1"/>
</dbReference>
<feature type="transmembrane region" description="Helical" evidence="13">
    <location>
        <begin position="280"/>
        <end position="302"/>
    </location>
</feature>
<accession>A0A5N5HD52</accession>
<keyword evidence="7" id="KW-0677">Repeat</keyword>
<dbReference type="InterPro" id="IPR032675">
    <property type="entry name" value="LRR_dom_sf"/>
</dbReference>
<dbReference type="Proteomes" id="UP000327157">
    <property type="component" value="Unassembled WGS sequence"/>
</dbReference>
<protein>
    <submittedName>
        <fullName evidence="16">LRR receptor-like serine/threonine-protein kinase GSO2</fullName>
    </submittedName>
</protein>
<organism evidence="16 17">
    <name type="scientific">Pyrus ussuriensis x Pyrus communis</name>
    <dbReference type="NCBI Taxonomy" id="2448454"/>
    <lineage>
        <taxon>Eukaryota</taxon>
        <taxon>Viridiplantae</taxon>
        <taxon>Streptophyta</taxon>
        <taxon>Embryophyta</taxon>
        <taxon>Tracheophyta</taxon>
        <taxon>Spermatophyta</taxon>
        <taxon>Magnoliopsida</taxon>
        <taxon>eudicotyledons</taxon>
        <taxon>Gunneridae</taxon>
        <taxon>Pentapetalae</taxon>
        <taxon>rosids</taxon>
        <taxon>fabids</taxon>
        <taxon>Rosales</taxon>
        <taxon>Rosaceae</taxon>
        <taxon>Amygdaloideae</taxon>
        <taxon>Maleae</taxon>
        <taxon>Pyrus</taxon>
    </lineage>
</organism>
<evidence type="ECO:0000256" key="11">
    <source>
        <dbReference type="ARBA" id="ARBA00023180"/>
    </source>
</evidence>
<keyword evidence="10 16" id="KW-0675">Receptor</keyword>
<gene>
    <name evidence="16" type="ORF">D8674_040299</name>
</gene>
<keyword evidence="16" id="KW-0808">Transferase</keyword>
<comment type="similarity">
    <text evidence="12">Belongs to the polygalacturonase-inhibiting protein family.</text>
</comment>
<name>A0A5N5HD52_9ROSA</name>
<evidence type="ECO:0000313" key="17">
    <source>
        <dbReference type="Proteomes" id="UP000327157"/>
    </source>
</evidence>
<dbReference type="Pfam" id="PF13855">
    <property type="entry name" value="LRR_8"/>
    <property type="match status" value="1"/>
</dbReference>
<dbReference type="FunFam" id="3.80.10.10:FF:000400">
    <property type="entry name" value="Nuclear pore complex protein NUP107"/>
    <property type="match status" value="1"/>
</dbReference>